<proteinExistence type="predicted"/>
<dbReference type="PROSITE" id="PS50042">
    <property type="entry name" value="CNMP_BINDING_3"/>
    <property type="match status" value="1"/>
</dbReference>
<reference evidence="2 3" key="1">
    <citation type="submission" date="2018-03" db="EMBL/GenBank/DDBJ databases">
        <title>Genomic Encyclopedia of Archaeal and Bacterial Type Strains, Phase II (KMG-II): from individual species to whole genera.</title>
        <authorList>
            <person name="Goeker M."/>
        </authorList>
    </citation>
    <scope>NUCLEOTIDE SEQUENCE [LARGE SCALE GENOMIC DNA]</scope>
    <source>
        <strain evidence="2 3">DSM 45348</strain>
    </source>
</reference>
<dbReference type="InterPro" id="IPR000595">
    <property type="entry name" value="cNMP-bd_dom"/>
</dbReference>
<dbReference type="AlphaFoldDB" id="A0A2T0SHN3"/>
<dbReference type="CDD" id="cd00038">
    <property type="entry name" value="CAP_ED"/>
    <property type="match status" value="1"/>
</dbReference>
<evidence type="ECO:0000259" key="1">
    <source>
        <dbReference type="PROSITE" id="PS50042"/>
    </source>
</evidence>
<accession>A0A2T0SHN3</accession>
<organism evidence="2 3">
    <name type="scientific">Pseudosporangium ferrugineum</name>
    <dbReference type="NCBI Taxonomy" id="439699"/>
    <lineage>
        <taxon>Bacteria</taxon>
        <taxon>Bacillati</taxon>
        <taxon>Actinomycetota</taxon>
        <taxon>Actinomycetes</taxon>
        <taxon>Micromonosporales</taxon>
        <taxon>Micromonosporaceae</taxon>
        <taxon>Pseudosporangium</taxon>
    </lineage>
</organism>
<dbReference type="EMBL" id="PVZG01000001">
    <property type="protein sequence ID" value="PRY32919.1"/>
    <property type="molecule type" value="Genomic_DNA"/>
</dbReference>
<dbReference type="Gene3D" id="2.60.120.10">
    <property type="entry name" value="Jelly Rolls"/>
    <property type="match status" value="1"/>
</dbReference>
<comment type="caution">
    <text evidence="2">The sequence shown here is derived from an EMBL/GenBank/DDBJ whole genome shotgun (WGS) entry which is preliminary data.</text>
</comment>
<keyword evidence="3" id="KW-1185">Reference proteome</keyword>
<sequence>MAPLTVFDQLALHPFLADLPAGWLHRLAVAGRPVLRHPGHRLFRQGAAANRFWLLSSGAVALEFPVQGRGDITIEVVRAGGVVGWSWLLEPYRWTLGAVVAEECRAVEFDAARVRELMAADTDLGRELGQRFLAVMADRLGAARVRLVELYAYPEGPR</sequence>
<feature type="domain" description="Cyclic nucleotide-binding" evidence="1">
    <location>
        <begin position="15"/>
        <end position="135"/>
    </location>
</feature>
<protein>
    <submittedName>
        <fullName evidence="2">Cyclic nucleotide-binding domain-containing protein</fullName>
    </submittedName>
</protein>
<dbReference type="InterPro" id="IPR014710">
    <property type="entry name" value="RmlC-like_jellyroll"/>
</dbReference>
<dbReference type="SMART" id="SM00100">
    <property type="entry name" value="cNMP"/>
    <property type="match status" value="1"/>
</dbReference>
<dbReference type="RefSeq" id="WP_245907935.1">
    <property type="nucleotide sequence ID" value="NZ_PVZG01000001.1"/>
</dbReference>
<dbReference type="Proteomes" id="UP000239209">
    <property type="component" value="Unassembled WGS sequence"/>
</dbReference>
<evidence type="ECO:0000313" key="3">
    <source>
        <dbReference type="Proteomes" id="UP000239209"/>
    </source>
</evidence>
<dbReference type="SUPFAM" id="SSF51206">
    <property type="entry name" value="cAMP-binding domain-like"/>
    <property type="match status" value="1"/>
</dbReference>
<name>A0A2T0SHN3_9ACTN</name>
<dbReference type="Pfam" id="PF00027">
    <property type="entry name" value="cNMP_binding"/>
    <property type="match status" value="1"/>
</dbReference>
<gene>
    <name evidence="2" type="ORF">CLV70_10178</name>
</gene>
<evidence type="ECO:0000313" key="2">
    <source>
        <dbReference type="EMBL" id="PRY32919.1"/>
    </source>
</evidence>
<dbReference type="InterPro" id="IPR018490">
    <property type="entry name" value="cNMP-bd_dom_sf"/>
</dbReference>